<gene>
    <name evidence="2 4" type="primary">apaG</name>
    <name evidence="4" type="ORF">ACFFGY_09460</name>
</gene>
<dbReference type="PANTHER" id="PTHR47191">
    <property type="entry name" value="OS05G0170800 PROTEIN"/>
    <property type="match status" value="1"/>
</dbReference>
<dbReference type="HAMAP" id="MF_00791">
    <property type="entry name" value="ApaG"/>
    <property type="match status" value="1"/>
</dbReference>
<evidence type="ECO:0000313" key="5">
    <source>
        <dbReference type="Proteomes" id="UP001589865"/>
    </source>
</evidence>
<sequence length="137" mass="15321">MTAHDAYVATTRDIRVTVRTFFLADQSAPEEGRYAWAYRVEIRNEGAETVQLMRRTWLITDALARTQRVHGDGVVGEQPVLEPGEAFEYTSGTPLPTPSGFMRGAYHMVVTASGEAFDVEIPAFSLDSPEQRRSRLN</sequence>
<evidence type="ECO:0000256" key="2">
    <source>
        <dbReference type="HAMAP-Rule" id="MF_00791"/>
    </source>
</evidence>
<comment type="caution">
    <text evidence="4">The sequence shown here is derived from an EMBL/GenBank/DDBJ whole genome shotgun (WGS) entry which is preliminary data.</text>
</comment>
<dbReference type="InterPro" id="IPR036767">
    <property type="entry name" value="ApaG_sf"/>
</dbReference>
<evidence type="ECO:0000313" key="4">
    <source>
        <dbReference type="EMBL" id="MFC0408473.1"/>
    </source>
</evidence>
<dbReference type="Pfam" id="PF04379">
    <property type="entry name" value="DUF525"/>
    <property type="match status" value="1"/>
</dbReference>
<dbReference type="NCBIfam" id="NF003967">
    <property type="entry name" value="PRK05461.1"/>
    <property type="match status" value="1"/>
</dbReference>
<dbReference type="Proteomes" id="UP001589865">
    <property type="component" value="Unassembled WGS sequence"/>
</dbReference>
<dbReference type="SUPFAM" id="SSF110069">
    <property type="entry name" value="ApaG-like"/>
    <property type="match status" value="1"/>
</dbReference>
<dbReference type="InterPro" id="IPR007474">
    <property type="entry name" value="ApaG_domain"/>
</dbReference>
<proteinExistence type="inferred from homology"/>
<name>A0ABV6JRW3_9PROT</name>
<evidence type="ECO:0000259" key="3">
    <source>
        <dbReference type="PROSITE" id="PS51087"/>
    </source>
</evidence>
<dbReference type="Gene3D" id="2.60.40.1470">
    <property type="entry name" value="ApaG domain"/>
    <property type="match status" value="1"/>
</dbReference>
<dbReference type="PROSITE" id="PS51087">
    <property type="entry name" value="APAG"/>
    <property type="match status" value="1"/>
</dbReference>
<dbReference type="InterPro" id="IPR050718">
    <property type="entry name" value="ApaG-like"/>
</dbReference>
<dbReference type="RefSeq" id="WP_377044225.1">
    <property type="nucleotide sequence ID" value="NZ_JBHLUN010000006.1"/>
</dbReference>
<reference evidence="4 5" key="1">
    <citation type="submission" date="2024-09" db="EMBL/GenBank/DDBJ databases">
        <authorList>
            <person name="Sun Q."/>
            <person name="Mori K."/>
        </authorList>
    </citation>
    <scope>NUCLEOTIDE SEQUENCE [LARGE SCALE GENOMIC DNA]</scope>
    <source>
        <strain evidence="4 5">TBRC 5777</strain>
    </source>
</reference>
<dbReference type="EMBL" id="JBHLUN010000006">
    <property type="protein sequence ID" value="MFC0408473.1"/>
    <property type="molecule type" value="Genomic_DNA"/>
</dbReference>
<accession>A0ABV6JRW3</accession>
<evidence type="ECO:0000256" key="1">
    <source>
        <dbReference type="ARBA" id="ARBA00017693"/>
    </source>
</evidence>
<dbReference type="InterPro" id="IPR023065">
    <property type="entry name" value="Uncharacterised_ApaG"/>
</dbReference>
<keyword evidence="5" id="KW-1185">Reference proteome</keyword>
<organism evidence="4 5">
    <name type="scientific">Roseomonas elaeocarpi</name>
    <dbReference type="NCBI Taxonomy" id="907779"/>
    <lineage>
        <taxon>Bacteria</taxon>
        <taxon>Pseudomonadati</taxon>
        <taxon>Pseudomonadota</taxon>
        <taxon>Alphaproteobacteria</taxon>
        <taxon>Acetobacterales</taxon>
        <taxon>Roseomonadaceae</taxon>
        <taxon>Roseomonas</taxon>
    </lineage>
</organism>
<protein>
    <recommendedName>
        <fullName evidence="1 2">Protein ApaG</fullName>
    </recommendedName>
</protein>
<feature type="domain" description="ApaG" evidence="3">
    <location>
        <begin position="8"/>
        <end position="133"/>
    </location>
</feature>
<dbReference type="PANTHER" id="PTHR47191:SF2">
    <property type="entry name" value="OS05G0170800 PROTEIN"/>
    <property type="match status" value="1"/>
</dbReference>